<evidence type="ECO:0000313" key="6">
    <source>
        <dbReference type="EMBL" id="KAJ2781557.1"/>
    </source>
</evidence>
<evidence type="ECO:0000259" key="5">
    <source>
        <dbReference type="PROSITE" id="PS51352"/>
    </source>
</evidence>
<dbReference type="GO" id="GO:0006457">
    <property type="term" value="P:protein folding"/>
    <property type="evidence" value="ECO:0007669"/>
    <property type="project" value="TreeGrafter"/>
</dbReference>
<keyword evidence="4" id="KW-0472">Membrane</keyword>
<proteinExistence type="inferred from homology"/>
<dbReference type="GO" id="GO:0019915">
    <property type="term" value="P:lipid storage"/>
    <property type="evidence" value="ECO:0007669"/>
    <property type="project" value="InterPro"/>
</dbReference>
<feature type="transmembrane region" description="Helical" evidence="4">
    <location>
        <begin position="1007"/>
        <end position="1032"/>
    </location>
</feature>
<dbReference type="InterPro" id="IPR051063">
    <property type="entry name" value="PDI"/>
</dbReference>
<evidence type="ECO:0000256" key="3">
    <source>
        <dbReference type="SAM" id="MobiDB-lite"/>
    </source>
</evidence>
<dbReference type="InterPro" id="IPR013766">
    <property type="entry name" value="Thioredoxin_domain"/>
</dbReference>
<dbReference type="AlphaFoldDB" id="A0A9W8LI78"/>
<organism evidence="6 7">
    <name type="scientific">Coemansia javaensis</name>
    <dbReference type="NCBI Taxonomy" id="2761396"/>
    <lineage>
        <taxon>Eukaryota</taxon>
        <taxon>Fungi</taxon>
        <taxon>Fungi incertae sedis</taxon>
        <taxon>Zoopagomycota</taxon>
        <taxon>Kickxellomycotina</taxon>
        <taxon>Kickxellomycetes</taxon>
        <taxon>Kickxellales</taxon>
        <taxon>Kickxellaceae</taxon>
        <taxon>Coemansia</taxon>
    </lineage>
</organism>
<dbReference type="PANTHER" id="PTHR45672:SF3">
    <property type="entry name" value="THIOREDOXIN DOMAIN-CONTAINING PROTEIN 5"/>
    <property type="match status" value="1"/>
</dbReference>
<accession>A0A9W8LI78</accession>
<keyword evidence="4" id="KW-1133">Transmembrane helix</keyword>
<feature type="domain" description="Thioredoxin" evidence="5">
    <location>
        <begin position="317"/>
        <end position="442"/>
    </location>
</feature>
<dbReference type="GO" id="GO:0003756">
    <property type="term" value="F:protein disulfide isomerase activity"/>
    <property type="evidence" value="ECO:0007669"/>
    <property type="project" value="TreeGrafter"/>
</dbReference>
<protein>
    <recommendedName>
        <fullName evidence="5">Thioredoxin domain-containing protein</fullName>
    </recommendedName>
</protein>
<keyword evidence="7" id="KW-1185">Reference proteome</keyword>
<dbReference type="PROSITE" id="PS51352">
    <property type="entry name" value="THIOREDOXIN_2"/>
    <property type="match status" value="3"/>
</dbReference>
<dbReference type="SUPFAM" id="SSF53474">
    <property type="entry name" value="alpha/beta-Hydrolases"/>
    <property type="match status" value="1"/>
</dbReference>
<dbReference type="GO" id="GO:0005811">
    <property type="term" value="C:lipid droplet"/>
    <property type="evidence" value="ECO:0007669"/>
    <property type="project" value="InterPro"/>
</dbReference>
<dbReference type="EMBL" id="JANBUL010000100">
    <property type="protein sequence ID" value="KAJ2781557.1"/>
    <property type="molecule type" value="Genomic_DNA"/>
</dbReference>
<dbReference type="OrthoDB" id="72053at2759"/>
<name>A0A9W8LI78_9FUNG</name>
<comment type="caution">
    <text evidence="6">The sequence shown here is derived from an EMBL/GenBank/DDBJ whole genome shotgun (WGS) entry which is preliminary data.</text>
</comment>
<dbReference type="GO" id="GO:0005783">
    <property type="term" value="C:endoplasmic reticulum"/>
    <property type="evidence" value="ECO:0007669"/>
    <property type="project" value="TreeGrafter"/>
</dbReference>
<dbReference type="InterPro" id="IPR029058">
    <property type="entry name" value="AB_hydrolase_fold"/>
</dbReference>
<evidence type="ECO:0000256" key="1">
    <source>
        <dbReference type="ARBA" id="ARBA00006347"/>
    </source>
</evidence>
<keyword evidence="4" id="KW-0812">Transmembrane</keyword>
<dbReference type="PANTHER" id="PTHR45672">
    <property type="entry name" value="PROTEIN DISULFIDE-ISOMERASE C17H9.14C-RELATED"/>
    <property type="match status" value="1"/>
</dbReference>
<dbReference type="Pfam" id="PF00085">
    <property type="entry name" value="Thioredoxin"/>
    <property type="match status" value="3"/>
</dbReference>
<feature type="domain" description="Thioredoxin" evidence="5">
    <location>
        <begin position="445"/>
        <end position="562"/>
    </location>
</feature>
<dbReference type="Pfam" id="PF13848">
    <property type="entry name" value="Thioredoxin_6"/>
    <property type="match status" value="1"/>
</dbReference>
<dbReference type="SUPFAM" id="SSF52833">
    <property type="entry name" value="Thioredoxin-like"/>
    <property type="match status" value="3"/>
</dbReference>
<dbReference type="Gene3D" id="3.40.30.10">
    <property type="entry name" value="Glutaredoxin"/>
    <property type="match status" value="4"/>
</dbReference>
<dbReference type="CDD" id="cd02961">
    <property type="entry name" value="PDI_a_family"/>
    <property type="match status" value="3"/>
</dbReference>
<keyword evidence="2" id="KW-0732">Signal</keyword>
<dbReference type="Gene3D" id="3.40.50.1820">
    <property type="entry name" value="alpha/beta hydrolase"/>
    <property type="match status" value="1"/>
</dbReference>
<dbReference type="Proteomes" id="UP001140217">
    <property type="component" value="Unassembled WGS sequence"/>
</dbReference>
<feature type="region of interest" description="Disordered" evidence="3">
    <location>
        <begin position="571"/>
        <end position="636"/>
    </location>
</feature>
<evidence type="ECO:0000256" key="4">
    <source>
        <dbReference type="SAM" id="Phobius"/>
    </source>
</evidence>
<evidence type="ECO:0000256" key="2">
    <source>
        <dbReference type="ARBA" id="ARBA00022729"/>
    </source>
</evidence>
<dbReference type="InterPro" id="IPR019363">
    <property type="entry name" value="LDAH"/>
</dbReference>
<feature type="domain" description="Thioredoxin" evidence="5">
    <location>
        <begin position="586"/>
        <end position="740"/>
    </location>
</feature>
<sequence>MPFRDVIGLPLRTCWAVGGEQRETLFWPCASGQARTVLLMIPGSPGVADFYIDFCTAIHGQLGGEMDVVCVSHLGHTRFSDNRGRVCGGRVLGLAEQIDNMVLVFDEVDRSYRGLPAPPPRMVLCAHSVGCYFAQKIVERRASRVDRVLGLFPAIDSLATTPRGRQLGPLFWPGVRHVAAAAVDVLRALLPRAALCALAGISDSLDADNAGLVVDKLLFGSCVGSVLRMAGDEMHMIRDLDADLYRKHGHKFVFYYAPRDGWVPIDRYHRMRKIATEARVVLCEGGIPHAFVTAHSAQMAEIVAEAMRGLGGLLLGAVLAAALGGAGAAPLDAKTQVLNEANFAAKTATGTWVVKYYSPRCKHCKRFQPKWEKVVAERADGLAARGVFFGEVDCRANVDLCEKNNAEEWPGVVAYRGTTQLDKMVGDVAIEELAKFVERAVKDAAPAARKYADSSVVLDAGNYTQHAHKGVWLVKHYSPTCPHCRAMAPAWAKLAGELAESMERDGIHFGEVNCLQNRKLCEENLVDGYPTVNLFVDGKFVEEMLLKYEYQTMRDYMVKMQKRVRAGELAPAGEPVVANDNRDWDDQAADPAPQKASPPPADKPAAAAADKPAKEEPAKEEEEEEPEKPRKQYNTAGEVTVLTPANFAEQTAEGPWFIKFFAPWCPHCQQLAPVWVDLAAAAKGRINIGAVNCDEAVKLCADHKVVGYPTLKLLWGNETALFKGSRDLDNMMDFIDSNLAQPRVLRTAEDLALMRNSTEVAFVFAYDRADTRAGTKAALARVKEDMHRMFLSRHLGIAGDPAVARSVLPDAKAPLPALVALKDGRAVAYPGSLSSSDQIHEWLYAERFPLLPEFTRENADSLFYDSDYLVLAIVDAAKGPGHADTYRENARAAAIEYQRQRDSPAAAGARGSDASVRFAWVNGDKWEAYVDRVFRVRRASLPAVVIVQSAEDRFFTTDPSGAPISPTRMGVLLAVRAAVAGKLRAQSSGSIIVRAARAVSAVAHAAAAFFFGSALRTLLTLAAAAAAVLGLVKRSRGRPRGASFGLVKSD</sequence>
<gene>
    <name evidence="6" type="ORF">H4R18_002789</name>
</gene>
<evidence type="ECO:0000313" key="7">
    <source>
        <dbReference type="Proteomes" id="UP001140217"/>
    </source>
</evidence>
<dbReference type="InterPro" id="IPR017937">
    <property type="entry name" value="Thioredoxin_CS"/>
</dbReference>
<dbReference type="PROSITE" id="PS00194">
    <property type="entry name" value="THIOREDOXIN_1"/>
    <property type="match status" value="1"/>
</dbReference>
<dbReference type="InterPro" id="IPR036249">
    <property type="entry name" value="Thioredoxin-like_sf"/>
</dbReference>
<reference evidence="6" key="1">
    <citation type="submission" date="2022-07" db="EMBL/GenBank/DDBJ databases">
        <title>Phylogenomic reconstructions and comparative analyses of Kickxellomycotina fungi.</title>
        <authorList>
            <person name="Reynolds N.K."/>
            <person name="Stajich J.E."/>
            <person name="Barry K."/>
            <person name="Grigoriev I.V."/>
            <person name="Crous P."/>
            <person name="Smith M.E."/>
        </authorList>
    </citation>
    <scope>NUCLEOTIDE SEQUENCE</scope>
    <source>
        <strain evidence="6">NBRC 105414</strain>
    </source>
</reference>
<dbReference type="Pfam" id="PF10230">
    <property type="entry name" value="LIDHydrolase"/>
    <property type="match status" value="1"/>
</dbReference>
<comment type="similarity">
    <text evidence="1">Belongs to the protein disulfide isomerase family.</text>
</comment>
<dbReference type="GO" id="GO:0016298">
    <property type="term" value="F:lipase activity"/>
    <property type="evidence" value="ECO:0007669"/>
    <property type="project" value="InterPro"/>
</dbReference>